<evidence type="ECO:0000313" key="10">
    <source>
        <dbReference type="EMBL" id="RKP15148.1"/>
    </source>
</evidence>
<comment type="cofactor">
    <cofactor evidence="1 6 7">
        <name>pyridoxal 5'-phosphate</name>
        <dbReference type="ChEBI" id="CHEBI:597326"/>
    </cofactor>
</comment>
<dbReference type="Pfam" id="PF21478">
    <property type="entry name" value="GcvP2_C"/>
    <property type="match status" value="1"/>
</dbReference>
<reference evidence="11" key="1">
    <citation type="journal article" date="2018" name="Nat. Microbiol.">
        <title>Leveraging single-cell genomics to expand the fungal tree of life.</title>
        <authorList>
            <person name="Ahrendt S.R."/>
            <person name="Quandt C.A."/>
            <person name="Ciobanu D."/>
            <person name="Clum A."/>
            <person name="Salamov A."/>
            <person name="Andreopoulos B."/>
            <person name="Cheng J.F."/>
            <person name="Woyke T."/>
            <person name="Pelin A."/>
            <person name="Henrissat B."/>
            <person name="Reynolds N.K."/>
            <person name="Benny G.L."/>
            <person name="Smith M.E."/>
            <person name="James T.Y."/>
            <person name="Grigoriev I.V."/>
        </authorList>
    </citation>
    <scope>NUCLEOTIDE SEQUENCE [LARGE SCALE GENOMIC DNA]</scope>
</reference>
<dbReference type="Proteomes" id="UP000267251">
    <property type="component" value="Unassembled WGS sequence"/>
</dbReference>
<gene>
    <name evidence="10" type="ORF">BJ684DRAFT_7465</name>
</gene>
<dbReference type="NCBIfam" id="NF003346">
    <property type="entry name" value="PRK04366.1"/>
    <property type="match status" value="1"/>
</dbReference>
<dbReference type="InterPro" id="IPR003437">
    <property type="entry name" value="GcvP"/>
</dbReference>
<dbReference type="GO" id="GO:0004375">
    <property type="term" value="F:glycine dehydrogenase (decarboxylating) activity"/>
    <property type="evidence" value="ECO:0007669"/>
    <property type="project" value="UniProtKB-UniRule"/>
</dbReference>
<proteinExistence type="inferred from homology"/>
<dbReference type="NCBIfam" id="TIGR00461">
    <property type="entry name" value="gcvP"/>
    <property type="match status" value="1"/>
</dbReference>
<dbReference type="PANTHER" id="PTHR11773:SF1">
    <property type="entry name" value="GLYCINE DEHYDROGENASE (DECARBOXYLATING), MITOCHONDRIAL"/>
    <property type="match status" value="1"/>
</dbReference>
<dbReference type="GO" id="GO:0019464">
    <property type="term" value="P:glycine decarboxylation via glycine cleavage system"/>
    <property type="evidence" value="ECO:0007669"/>
    <property type="project" value="TreeGrafter"/>
</dbReference>
<sequence length="959" mass="104179">MLSTLGISSIKALIDKVVPASIQSDRPLHFAGTPDSGALGETELIARLEEMSRGNRVMRSYIGMGYAGTLTPTVIRRNLLENPAWYTQYTPYQPEVSQGRLESLLNFQTLISDLTGLPLANASLLDEGTAAAEAMAMCATVAPRPKKGTAGTKAAEKVFVVDHLLHPQTIACVQTRAEGLGIRIVIGDVREHIYEGLEETLTGVLIQYPHTQGGIDEGLPELANRIHSLGSQVVCAADPLALTLLKPPGEWGADIVLGSSQRFGVPLGYGGPHAAYFACAERFRRSMPGRVIGVSKDADGRIAYRLALQTREQHIRREKATSNICTAQALLANVSAMYAVYHGPEGLRKIGQRVHDLTRLLASSLQASGTKIRQTAFFDTLVIETPNPQELLYKAEAKGINLRRVDDHGVGVTLDETVTSKDMEDLVQIFAGDVQSLSTPPSSLPQAIPSSLIRTSSFLDHPTFHRYHSETQMVRYLHHLANKDISLVHSMTPLGSCTMKLNGTTEMLPITLPAWNSIHPYAPLDQAKGYTELFKELESDIAELTGFDNVSLQPNSGAQGEYAGLRAILAYHKDRGEGHRSICLIPVSAHGTNPASAALAGFKVVPVKCRSTDGALDPADFEDKMNKHSKDLAAIMITYPSTFGVFEDSIREVCDRVHAAGGQVYMDGANMNAQLGICRPGELGADVCHLNMHKTFCIPHGGGGPGMGPIGVKAHLGPYLPSHPLASLGADGCIRTSQEELGGTRVGPVAAAPHSSASILPISWAYIRMMGGGGLRKATETALLNANYMRRRLEGAYRILYLNSQGMCAHEFIVDCRPFATSAGIEAIDIAKRLQDYGFHAPTMSFPVTGALMVEPTESENLQELDRYCDALLAIRAEIARIEDGTLPREGNMLKRAPHPMATLIDEDVWGERPYSREEAVYPLPHLRERKFWPTIGRIDDAFGDRNLICSCPPMSDYM</sequence>
<keyword evidence="7" id="KW-0496">Mitochondrion</keyword>
<evidence type="ECO:0000256" key="7">
    <source>
        <dbReference type="RuleBase" id="RU364056"/>
    </source>
</evidence>
<evidence type="ECO:0000256" key="1">
    <source>
        <dbReference type="ARBA" id="ARBA00001933"/>
    </source>
</evidence>
<dbReference type="GO" id="GO:0030170">
    <property type="term" value="F:pyridoxal phosphate binding"/>
    <property type="evidence" value="ECO:0007669"/>
    <property type="project" value="TreeGrafter"/>
</dbReference>
<dbReference type="FunFam" id="3.40.640.10:FF:000007">
    <property type="entry name" value="glycine dehydrogenase (Decarboxylating), mitochondrial"/>
    <property type="match status" value="1"/>
</dbReference>
<evidence type="ECO:0000256" key="5">
    <source>
        <dbReference type="ARBA" id="ARBA00049026"/>
    </source>
</evidence>
<dbReference type="CDD" id="cd00613">
    <property type="entry name" value="GDC-P"/>
    <property type="match status" value="2"/>
</dbReference>
<dbReference type="FunFam" id="3.40.640.10:FF:000005">
    <property type="entry name" value="Glycine dehydrogenase (decarboxylating), mitochondrial"/>
    <property type="match status" value="1"/>
</dbReference>
<feature type="modified residue" description="N6-(pyridoxal phosphate)lysine" evidence="6">
    <location>
        <position position="694"/>
    </location>
</feature>
<dbReference type="Gene3D" id="3.90.1150.10">
    <property type="entry name" value="Aspartate Aminotransferase, domain 1"/>
    <property type="match status" value="2"/>
</dbReference>
<comment type="subunit">
    <text evidence="7">The glycine cleavage system is composed of four proteins: P, T, L and H.</text>
</comment>
<keyword evidence="7" id="KW-0809">Transit peptide</keyword>
<evidence type="ECO:0000256" key="4">
    <source>
        <dbReference type="ARBA" id="ARBA00023002"/>
    </source>
</evidence>
<keyword evidence="11" id="KW-1185">Reference proteome</keyword>
<accession>A0A4P9Y7S8</accession>
<keyword evidence="3 6" id="KW-0663">Pyridoxal phosphate</keyword>
<dbReference type="InterPro" id="IPR015421">
    <property type="entry name" value="PyrdxlP-dep_Trfase_major"/>
</dbReference>
<feature type="domain" description="Glycine dehydrogenase C-terminal" evidence="9">
    <location>
        <begin position="778"/>
        <end position="899"/>
    </location>
</feature>
<keyword evidence="4 7" id="KW-0560">Oxidoreductase</keyword>
<dbReference type="GO" id="GO:0005739">
    <property type="term" value="C:mitochondrion"/>
    <property type="evidence" value="ECO:0007669"/>
    <property type="project" value="UniProtKB-SubCell"/>
</dbReference>
<evidence type="ECO:0000256" key="6">
    <source>
        <dbReference type="PIRSR" id="PIRSR603437-50"/>
    </source>
</evidence>
<feature type="domain" description="Glycine cleavage system P-protein N-terminal" evidence="8">
    <location>
        <begin position="1"/>
        <end position="430"/>
    </location>
</feature>
<dbReference type="Gene3D" id="3.40.640.10">
    <property type="entry name" value="Type I PLP-dependent aspartate aminotransferase-like (Major domain)"/>
    <property type="match status" value="2"/>
</dbReference>
<comment type="similarity">
    <text evidence="2 7">Belongs to the GcvP family.</text>
</comment>
<evidence type="ECO:0000259" key="8">
    <source>
        <dbReference type="Pfam" id="PF02347"/>
    </source>
</evidence>
<dbReference type="Pfam" id="PF02347">
    <property type="entry name" value="GDC-P"/>
    <property type="match status" value="2"/>
</dbReference>
<dbReference type="EMBL" id="KZ987753">
    <property type="protein sequence ID" value="RKP15148.1"/>
    <property type="molecule type" value="Genomic_DNA"/>
</dbReference>
<dbReference type="GO" id="GO:0016594">
    <property type="term" value="F:glycine binding"/>
    <property type="evidence" value="ECO:0007669"/>
    <property type="project" value="TreeGrafter"/>
</dbReference>
<organism evidence="10 11">
    <name type="scientific">Piptocephalis cylindrospora</name>
    <dbReference type="NCBI Taxonomy" id="1907219"/>
    <lineage>
        <taxon>Eukaryota</taxon>
        <taxon>Fungi</taxon>
        <taxon>Fungi incertae sedis</taxon>
        <taxon>Zoopagomycota</taxon>
        <taxon>Zoopagomycotina</taxon>
        <taxon>Zoopagomycetes</taxon>
        <taxon>Zoopagales</taxon>
        <taxon>Piptocephalidaceae</taxon>
        <taxon>Piptocephalis</taxon>
    </lineage>
</organism>
<dbReference type="InterPro" id="IPR015424">
    <property type="entry name" value="PyrdxlP-dep_Trfase"/>
</dbReference>
<dbReference type="OrthoDB" id="6537869at2759"/>
<evidence type="ECO:0000256" key="3">
    <source>
        <dbReference type="ARBA" id="ARBA00022898"/>
    </source>
</evidence>
<name>A0A4P9Y7S8_9FUNG</name>
<dbReference type="InterPro" id="IPR049315">
    <property type="entry name" value="GDC-P_N"/>
</dbReference>
<dbReference type="InterPro" id="IPR049316">
    <property type="entry name" value="GDC-P_C"/>
</dbReference>
<evidence type="ECO:0000313" key="11">
    <source>
        <dbReference type="Proteomes" id="UP000267251"/>
    </source>
</evidence>
<dbReference type="FunFam" id="3.90.1150.10:FF:000007">
    <property type="entry name" value="Glycine dehydrogenase (decarboxylating), mitochondrial"/>
    <property type="match status" value="1"/>
</dbReference>
<comment type="subcellular location">
    <subcellularLocation>
        <location evidence="7">Mitochondrion</location>
    </subcellularLocation>
</comment>
<protein>
    <recommendedName>
        <fullName evidence="7">Glycine cleavage system P protein</fullName>
        <ecNumber evidence="7">1.4.4.2</ecNumber>
    </recommendedName>
</protein>
<evidence type="ECO:0000256" key="2">
    <source>
        <dbReference type="ARBA" id="ARBA00010756"/>
    </source>
</evidence>
<comment type="function">
    <text evidence="7">The glycine cleavage system catalyzes the degradation of glycine.</text>
</comment>
<dbReference type="GO" id="GO:0005960">
    <property type="term" value="C:glycine cleavage complex"/>
    <property type="evidence" value="ECO:0007669"/>
    <property type="project" value="TreeGrafter"/>
</dbReference>
<dbReference type="EC" id="1.4.4.2" evidence="7"/>
<feature type="domain" description="Glycine cleavage system P-protein N-terminal" evidence="8">
    <location>
        <begin position="446"/>
        <end position="721"/>
    </location>
</feature>
<dbReference type="SUPFAM" id="SSF53383">
    <property type="entry name" value="PLP-dependent transferases"/>
    <property type="match status" value="2"/>
</dbReference>
<dbReference type="InterPro" id="IPR020581">
    <property type="entry name" value="GDC_P"/>
</dbReference>
<evidence type="ECO:0000259" key="9">
    <source>
        <dbReference type="Pfam" id="PF21478"/>
    </source>
</evidence>
<dbReference type="AlphaFoldDB" id="A0A4P9Y7S8"/>
<dbReference type="InterPro" id="IPR015422">
    <property type="entry name" value="PyrdxlP-dep_Trfase_small"/>
</dbReference>
<dbReference type="PANTHER" id="PTHR11773">
    <property type="entry name" value="GLYCINE DEHYDROGENASE, DECARBOXYLATING"/>
    <property type="match status" value="1"/>
</dbReference>
<comment type="catalytic activity">
    <reaction evidence="5 7">
        <text>N(6)-[(R)-lipoyl]-L-lysyl-[glycine-cleavage complex H protein] + glycine + H(+) = N(6)-[(R)-S(8)-aminomethyldihydrolipoyl]-L-lysyl-[glycine-cleavage complex H protein] + CO2</text>
        <dbReference type="Rhea" id="RHEA:24304"/>
        <dbReference type="Rhea" id="RHEA-COMP:10494"/>
        <dbReference type="Rhea" id="RHEA-COMP:10495"/>
        <dbReference type="ChEBI" id="CHEBI:15378"/>
        <dbReference type="ChEBI" id="CHEBI:16526"/>
        <dbReference type="ChEBI" id="CHEBI:57305"/>
        <dbReference type="ChEBI" id="CHEBI:83099"/>
        <dbReference type="ChEBI" id="CHEBI:83143"/>
        <dbReference type="EC" id="1.4.4.2"/>
    </reaction>
</comment>